<feature type="region of interest" description="Disordered" evidence="1">
    <location>
        <begin position="1"/>
        <end position="33"/>
    </location>
</feature>
<organism evidence="5">
    <name type="scientific">Drosophila grimshawi</name>
    <name type="common">Hawaiian fruit fly</name>
    <name type="synonym">Idiomyia grimshawi</name>
    <dbReference type="NCBI Taxonomy" id="7222"/>
    <lineage>
        <taxon>Eukaryota</taxon>
        <taxon>Metazoa</taxon>
        <taxon>Ecdysozoa</taxon>
        <taxon>Arthropoda</taxon>
        <taxon>Hexapoda</taxon>
        <taxon>Insecta</taxon>
        <taxon>Pterygota</taxon>
        <taxon>Neoptera</taxon>
        <taxon>Endopterygota</taxon>
        <taxon>Diptera</taxon>
        <taxon>Brachycera</taxon>
        <taxon>Muscomorpha</taxon>
        <taxon>Ephydroidea</taxon>
        <taxon>Drosophilidae</taxon>
        <taxon>Drosophila</taxon>
        <taxon>Hawaiian Drosophila</taxon>
    </lineage>
</organism>
<evidence type="ECO:0000313" key="4">
    <source>
        <dbReference type="EMBL" id="EDW02919.1"/>
    </source>
</evidence>
<dbReference type="InterPro" id="IPR042099">
    <property type="entry name" value="ANL_N_sf"/>
</dbReference>
<accession>B4JBB4</accession>
<dbReference type="eggNOG" id="KOG4649">
    <property type="taxonomic scope" value="Eukaryota"/>
</dbReference>
<dbReference type="InterPro" id="IPR000873">
    <property type="entry name" value="AMP-dep_synth/lig_dom"/>
</dbReference>
<dbReference type="SMR" id="B4JBB4"/>
<keyword evidence="5" id="KW-1185">Reference proteome</keyword>
<dbReference type="PANTHER" id="PTHR44394">
    <property type="entry name" value="BETA-ALANINE-ACTIVATING ENZYME"/>
    <property type="match status" value="1"/>
</dbReference>
<dbReference type="InParanoid" id="B4JBB4"/>
<dbReference type="GO" id="GO:0043041">
    <property type="term" value="P:amino acid activation for nonribosomal peptide biosynthetic process"/>
    <property type="evidence" value="ECO:0007669"/>
    <property type="project" value="TreeGrafter"/>
</dbReference>
<dbReference type="eggNOG" id="KOG1178">
    <property type="taxonomic scope" value="Eukaryota"/>
</dbReference>
<dbReference type="OMA" id="NGNVICC"/>
<proteinExistence type="predicted"/>
<dbReference type="InterPro" id="IPR002372">
    <property type="entry name" value="PQQ_rpt_dom"/>
</dbReference>
<sequence>MEQVQIKTELEDDNDEFVAHSDPQETHVESRDSETTLDIVVKSEIDIEPTIVAETQKLYDIERLRIFGDVPFVIKRMEPEDFSISYTKAVSSVETILERLRRNQVPMSTGIAFRIEKHTPSSCILIIAILNHKCHFYCTEYGMLSEALHGQMCRAGIDYLIVNSHMPVGSDYFELLDTYLVYNEEYKLFKLKHTSTDPPPQAMASLPNNMCYTITTTGTTGLPKLIHVPYESIQPNIIGLSQKLNISMADIIYLGTPCTFDPSVVELFLAMQNGAAVLISHCLMRESPKRVLSALFPSCVTTPGITVLQMTPSVFRQFGANAIREHILSRSSTLRVLLLGGEPFPSTAELTTWMEPEVLCQKQICNIYGITEVSCWSTMHILKTLHSRVPLGTPIDDQTVLRIKLLPVENISSVGCGELWLGSATRRCYIPETDDVDSEERTNSEICFRATGDLVRRLHDGSIVYEDRANDVVKRGGNRISLSHITRKIENCLQSSELAICLWQVQLEKLICCIRSLELKTKVQQRVQTFDILSKLMAVEQPDRFVYLQHFPCNAHGKLDKNLLLKESTLLAQPAQDILKSFLHDRLECVNEPNEKVEKATKKQRVAPQLKLPKISSDYNLSFRQAGGSSFHAITLCREIGLQMCIDDEQRHLFDLLLDENVPLRDVLSYLDKAKLVAHNTKIKPVEPISNSTVSPKANSGLVIRRIEKLDINCQFQWKVNFGKCIDSPVAQFDDRYVCVGAHSKILRTLDAMSGKEVCQMKLSDRIECKVTFASKQLAIVGCYDGCLYGFDPMEGKVLWCAEIGGMIKSQPFLSSNGDRVVVCSYADDYNVICLSMDRQQILWCMRIGRKGIFASPLELTGQQAVIICTLDGHYARVSLLNGAMQWLQRCKKPFFSSPVLLDSSADIFACAEVAGRVHACDVNSGKILATYAVEGDIFSSLVAKTTPTHMGHTLVLFGCIDHHVYCLRCKTSAGPKTSLELQWRVNVGGSIYATPTILTIEPSQNLVFCCTTDGQIAITNLSTGQMQFWDKLPGELFSAPCYIESLRRIYLGCRDNYLYCMGI</sequence>
<feature type="domain" description="Pyrrolo-quinoline quinone repeat" evidence="3">
    <location>
        <begin position="723"/>
        <end position="1062"/>
    </location>
</feature>
<name>B4JBB4_DROGR</name>
<dbReference type="InterPro" id="IPR045851">
    <property type="entry name" value="AMP-bd_C_sf"/>
</dbReference>
<dbReference type="Pfam" id="PF13570">
    <property type="entry name" value="Beta-prop_ACSF4"/>
    <property type="match status" value="1"/>
</dbReference>
<dbReference type="InterPro" id="IPR018391">
    <property type="entry name" value="PQQ_b-propeller_rpt"/>
</dbReference>
<dbReference type="Gene3D" id="2.130.10.10">
    <property type="entry name" value="YVTN repeat-like/Quinoprotein amine dehydrogenase"/>
    <property type="match status" value="2"/>
</dbReference>
<dbReference type="KEGG" id="dgr:6561523"/>
<dbReference type="SUPFAM" id="SSF56801">
    <property type="entry name" value="Acetyl-CoA synthetase-like"/>
    <property type="match status" value="1"/>
</dbReference>
<dbReference type="HOGENOM" id="CLU_010423_0_0_1"/>
<dbReference type="SUPFAM" id="SSF50998">
    <property type="entry name" value="Quinoprotein alcohol dehydrogenase-like"/>
    <property type="match status" value="1"/>
</dbReference>
<dbReference type="PhylomeDB" id="B4JBB4"/>
<feature type="compositionally biased region" description="Basic and acidic residues" evidence="1">
    <location>
        <begin position="17"/>
        <end position="33"/>
    </location>
</feature>
<dbReference type="Gene3D" id="3.30.300.30">
    <property type="match status" value="1"/>
</dbReference>
<dbReference type="Pfam" id="PF00501">
    <property type="entry name" value="AMP-binding"/>
    <property type="match status" value="1"/>
</dbReference>
<evidence type="ECO:0000259" key="2">
    <source>
        <dbReference type="Pfam" id="PF00501"/>
    </source>
</evidence>
<evidence type="ECO:0000313" key="5">
    <source>
        <dbReference type="Proteomes" id="UP000001070"/>
    </source>
</evidence>
<dbReference type="OrthoDB" id="408177at2759"/>
<dbReference type="Gene3D" id="3.40.50.12780">
    <property type="entry name" value="N-terminal domain of ligase-like"/>
    <property type="match status" value="1"/>
</dbReference>
<dbReference type="FunCoup" id="B4JBB4">
    <property type="interactions" value="945"/>
</dbReference>
<dbReference type="EMBL" id="CH916368">
    <property type="protein sequence ID" value="EDW02919.1"/>
    <property type="molecule type" value="Genomic_DNA"/>
</dbReference>
<protein>
    <submittedName>
        <fullName evidence="4">GH10773</fullName>
    </submittedName>
</protein>
<evidence type="ECO:0000259" key="3">
    <source>
        <dbReference type="Pfam" id="PF13570"/>
    </source>
</evidence>
<dbReference type="AlphaFoldDB" id="B4JBB4"/>
<dbReference type="InterPro" id="IPR015943">
    <property type="entry name" value="WD40/YVTN_repeat-like_dom_sf"/>
</dbReference>
<reference evidence="4 5" key="1">
    <citation type="journal article" date="2007" name="Nature">
        <title>Evolution of genes and genomes on the Drosophila phylogeny.</title>
        <authorList>
            <consortium name="Drosophila 12 Genomes Consortium"/>
            <person name="Clark A.G."/>
            <person name="Eisen M.B."/>
            <person name="Smith D.R."/>
            <person name="Bergman C.M."/>
            <person name="Oliver B."/>
            <person name="Markow T.A."/>
            <person name="Kaufman T.C."/>
            <person name="Kellis M."/>
            <person name="Gelbart W."/>
            <person name="Iyer V.N."/>
            <person name="Pollard D.A."/>
            <person name="Sackton T.B."/>
            <person name="Larracuente A.M."/>
            <person name="Singh N.D."/>
            <person name="Abad J.P."/>
            <person name="Abt D.N."/>
            <person name="Adryan B."/>
            <person name="Aguade M."/>
            <person name="Akashi H."/>
            <person name="Anderson W.W."/>
            <person name="Aquadro C.F."/>
            <person name="Ardell D.H."/>
            <person name="Arguello R."/>
            <person name="Artieri C.G."/>
            <person name="Barbash D.A."/>
            <person name="Barker D."/>
            <person name="Barsanti P."/>
            <person name="Batterham P."/>
            <person name="Batzoglou S."/>
            <person name="Begun D."/>
            <person name="Bhutkar A."/>
            <person name="Blanco E."/>
            <person name="Bosak S.A."/>
            <person name="Bradley R.K."/>
            <person name="Brand A.D."/>
            <person name="Brent M.R."/>
            <person name="Brooks A.N."/>
            <person name="Brown R.H."/>
            <person name="Butlin R.K."/>
            <person name="Caggese C."/>
            <person name="Calvi B.R."/>
            <person name="Bernardo de Carvalho A."/>
            <person name="Caspi A."/>
            <person name="Castrezana S."/>
            <person name="Celniker S.E."/>
            <person name="Chang J.L."/>
            <person name="Chapple C."/>
            <person name="Chatterji S."/>
            <person name="Chinwalla A."/>
            <person name="Civetta A."/>
            <person name="Clifton S.W."/>
            <person name="Comeron J.M."/>
            <person name="Costello J.C."/>
            <person name="Coyne J.A."/>
            <person name="Daub J."/>
            <person name="David R.G."/>
            <person name="Delcher A.L."/>
            <person name="Delehaunty K."/>
            <person name="Do C.B."/>
            <person name="Ebling H."/>
            <person name="Edwards K."/>
            <person name="Eickbush T."/>
            <person name="Evans J.D."/>
            <person name="Filipski A."/>
            <person name="Findeiss S."/>
            <person name="Freyhult E."/>
            <person name="Fulton L."/>
            <person name="Fulton R."/>
            <person name="Garcia A.C."/>
            <person name="Gardiner A."/>
            <person name="Garfield D.A."/>
            <person name="Garvin B.E."/>
            <person name="Gibson G."/>
            <person name="Gilbert D."/>
            <person name="Gnerre S."/>
            <person name="Godfrey J."/>
            <person name="Good R."/>
            <person name="Gotea V."/>
            <person name="Gravely B."/>
            <person name="Greenberg A.J."/>
            <person name="Griffiths-Jones S."/>
            <person name="Gross S."/>
            <person name="Guigo R."/>
            <person name="Gustafson E.A."/>
            <person name="Haerty W."/>
            <person name="Hahn M.W."/>
            <person name="Halligan D.L."/>
            <person name="Halpern A.L."/>
            <person name="Halter G.M."/>
            <person name="Han M.V."/>
            <person name="Heger A."/>
            <person name="Hillier L."/>
            <person name="Hinrichs A.S."/>
            <person name="Holmes I."/>
            <person name="Hoskins R.A."/>
            <person name="Hubisz M.J."/>
            <person name="Hultmark D."/>
            <person name="Huntley M.A."/>
            <person name="Jaffe D.B."/>
            <person name="Jagadeeshan S."/>
            <person name="Jeck W.R."/>
            <person name="Johnson J."/>
            <person name="Jones C.D."/>
            <person name="Jordan W.C."/>
            <person name="Karpen G.H."/>
            <person name="Kataoka E."/>
            <person name="Keightley P.D."/>
            <person name="Kheradpour P."/>
            <person name="Kirkness E.F."/>
            <person name="Koerich L.B."/>
            <person name="Kristiansen K."/>
            <person name="Kudrna D."/>
            <person name="Kulathinal R.J."/>
            <person name="Kumar S."/>
            <person name="Kwok R."/>
            <person name="Lander E."/>
            <person name="Langley C.H."/>
            <person name="Lapoint R."/>
            <person name="Lazzaro B.P."/>
            <person name="Lee S.J."/>
            <person name="Levesque L."/>
            <person name="Li R."/>
            <person name="Lin C.F."/>
            <person name="Lin M.F."/>
            <person name="Lindblad-Toh K."/>
            <person name="Llopart A."/>
            <person name="Long M."/>
            <person name="Low L."/>
            <person name="Lozovsky E."/>
            <person name="Lu J."/>
            <person name="Luo M."/>
            <person name="Machado C.A."/>
            <person name="Makalowski W."/>
            <person name="Marzo M."/>
            <person name="Matsuda M."/>
            <person name="Matzkin L."/>
            <person name="McAllister B."/>
            <person name="McBride C.S."/>
            <person name="McKernan B."/>
            <person name="McKernan K."/>
            <person name="Mendez-Lago M."/>
            <person name="Minx P."/>
            <person name="Mollenhauer M.U."/>
            <person name="Montooth K."/>
            <person name="Mount S.M."/>
            <person name="Mu X."/>
            <person name="Myers E."/>
            <person name="Negre B."/>
            <person name="Newfeld S."/>
            <person name="Nielsen R."/>
            <person name="Noor M.A."/>
            <person name="O'Grady P."/>
            <person name="Pachter L."/>
            <person name="Papaceit M."/>
            <person name="Parisi M.J."/>
            <person name="Parisi M."/>
            <person name="Parts L."/>
            <person name="Pedersen J.S."/>
            <person name="Pesole G."/>
            <person name="Phillippy A.M."/>
            <person name="Ponting C.P."/>
            <person name="Pop M."/>
            <person name="Porcelli D."/>
            <person name="Powell J.R."/>
            <person name="Prohaska S."/>
            <person name="Pruitt K."/>
            <person name="Puig M."/>
            <person name="Quesneville H."/>
            <person name="Ram K.R."/>
            <person name="Rand D."/>
            <person name="Rasmussen M.D."/>
            <person name="Reed L.K."/>
            <person name="Reenan R."/>
            <person name="Reily A."/>
            <person name="Remington K.A."/>
            <person name="Rieger T.T."/>
            <person name="Ritchie M.G."/>
            <person name="Robin C."/>
            <person name="Rogers Y.H."/>
            <person name="Rohde C."/>
            <person name="Rozas J."/>
            <person name="Rubenfield M.J."/>
            <person name="Ruiz A."/>
            <person name="Russo S."/>
            <person name="Salzberg S.L."/>
            <person name="Sanchez-Gracia A."/>
            <person name="Saranga D.J."/>
            <person name="Sato H."/>
            <person name="Schaeffer S.W."/>
            <person name="Schatz M.C."/>
            <person name="Schlenke T."/>
            <person name="Schwartz R."/>
            <person name="Segarra C."/>
            <person name="Singh R.S."/>
            <person name="Sirot L."/>
            <person name="Sirota M."/>
            <person name="Sisneros N.B."/>
            <person name="Smith C.D."/>
            <person name="Smith T.F."/>
            <person name="Spieth J."/>
            <person name="Stage D.E."/>
            <person name="Stark A."/>
            <person name="Stephan W."/>
            <person name="Strausberg R.L."/>
            <person name="Strempel S."/>
            <person name="Sturgill D."/>
            <person name="Sutton G."/>
            <person name="Sutton G.G."/>
            <person name="Tao W."/>
            <person name="Teichmann S."/>
            <person name="Tobari Y.N."/>
            <person name="Tomimura Y."/>
            <person name="Tsolas J.M."/>
            <person name="Valente V.L."/>
            <person name="Venter E."/>
            <person name="Venter J.C."/>
            <person name="Vicario S."/>
            <person name="Vieira F.G."/>
            <person name="Vilella A.J."/>
            <person name="Villasante A."/>
            <person name="Walenz B."/>
            <person name="Wang J."/>
            <person name="Wasserman M."/>
            <person name="Watts T."/>
            <person name="Wilson D."/>
            <person name="Wilson R.K."/>
            <person name="Wing R.A."/>
            <person name="Wolfner M.F."/>
            <person name="Wong A."/>
            <person name="Wong G.K."/>
            <person name="Wu C.I."/>
            <person name="Wu G."/>
            <person name="Yamamoto D."/>
            <person name="Yang H.P."/>
            <person name="Yang S.P."/>
            <person name="Yorke J.A."/>
            <person name="Yoshida K."/>
            <person name="Zdobnov E."/>
            <person name="Zhang P."/>
            <person name="Zhang Y."/>
            <person name="Zimin A.V."/>
            <person name="Baldwin J."/>
            <person name="Abdouelleil A."/>
            <person name="Abdulkadir J."/>
            <person name="Abebe A."/>
            <person name="Abera B."/>
            <person name="Abreu J."/>
            <person name="Acer S.C."/>
            <person name="Aftuck L."/>
            <person name="Alexander A."/>
            <person name="An P."/>
            <person name="Anderson E."/>
            <person name="Anderson S."/>
            <person name="Arachi H."/>
            <person name="Azer M."/>
            <person name="Bachantsang P."/>
            <person name="Barry A."/>
            <person name="Bayul T."/>
            <person name="Berlin A."/>
            <person name="Bessette D."/>
            <person name="Bloom T."/>
            <person name="Blye J."/>
            <person name="Boguslavskiy L."/>
            <person name="Bonnet C."/>
            <person name="Boukhgalter B."/>
            <person name="Bourzgui I."/>
            <person name="Brown A."/>
            <person name="Cahill P."/>
            <person name="Channer S."/>
            <person name="Cheshatsang Y."/>
            <person name="Chuda L."/>
            <person name="Citroen M."/>
            <person name="Collymore A."/>
            <person name="Cooke P."/>
            <person name="Costello M."/>
            <person name="D'Aco K."/>
            <person name="Daza R."/>
            <person name="De Haan G."/>
            <person name="DeGray S."/>
            <person name="DeMaso C."/>
            <person name="Dhargay N."/>
            <person name="Dooley K."/>
            <person name="Dooley E."/>
            <person name="Doricent M."/>
            <person name="Dorje P."/>
            <person name="Dorjee K."/>
            <person name="Dupes A."/>
            <person name="Elong R."/>
            <person name="Falk J."/>
            <person name="Farina A."/>
            <person name="Faro S."/>
            <person name="Ferguson D."/>
            <person name="Fisher S."/>
            <person name="Foley C.D."/>
            <person name="Franke A."/>
            <person name="Friedrich D."/>
            <person name="Gadbois L."/>
            <person name="Gearin G."/>
            <person name="Gearin C.R."/>
            <person name="Giannoukos G."/>
            <person name="Goode T."/>
            <person name="Graham J."/>
            <person name="Grandbois E."/>
            <person name="Grewal S."/>
            <person name="Gyaltsen K."/>
            <person name="Hafez N."/>
            <person name="Hagos B."/>
            <person name="Hall J."/>
            <person name="Henson C."/>
            <person name="Hollinger A."/>
            <person name="Honan T."/>
            <person name="Huard M.D."/>
            <person name="Hughes L."/>
            <person name="Hurhula B."/>
            <person name="Husby M.E."/>
            <person name="Kamat A."/>
            <person name="Kanga B."/>
            <person name="Kashin S."/>
            <person name="Khazanovich D."/>
            <person name="Kisner P."/>
            <person name="Lance K."/>
            <person name="Lara M."/>
            <person name="Lee W."/>
            <person name="Lennon N."/>
            <person name="Letendre F."/>
            <person name="LeVine R."/>
            <person name="Lipovsky A."/>
            <person name="Liu X."/>
            <person name="Liu J."/>
            <person name="Liu S."/>
            <person name="Lokyitsang T."/>
            <person name="Lokyitsang Y."/>
            <person name="Lubonja R."/>
            <person name="Lui A."/>
            <person name="MacDonald P."/>
            <person name="Magnisalis V."/>
            <person name="Maru K."/>
            <person name="Matthews C."/>
            <person name="McCusker W."/>
            <person name="McDonough S."/>
            <person name="Mehta T."/>
            <person name="Meldrim J."/>
            <person name="Meneus L."/>
            <person name="Mihai O."/>
            <person name="Mihalev A."/>
            <person name="Mihova T."/>
            <person name="Mittelman R."/>
            <person name="Mlenga V."/>
            <person name="Montmayeur A."/>
            <person name="Mulrain L."/>
            <person name="Navidi A."/>
            <person name="Naylor J."/>
            <person name="Negash T."/>
            <person name="Nguyen T."/>
            <person name="Nguyen N."/>
            <person name="Nicol R."/>
            <person name="Norbu C."/>
            <person name="Norbu N."/>
            <person name="Novod N."/>
            <person name="O'Neill B."/>
            <person name="Osman S."/>
            <person name="Markiewicz E."/>
            <person name="Oyono O.L."/>
            <person name="Patti C."/>
            <person name="Phunkhang P."/>
            <person name="Pierre F."/>
            <person name="Priest M."/>
            <person name="Raghuraman S."/>
            <person name="Rege F."/>
            <person name="Reyes R."/>
            <person name="Rise C."/>
            <person name="Rogov P."/>
            <person name="Ross K."/>
            <person name="Ryan E."/>
            <person name="Settipalli S."/>
            <person name="Shea T."/>
            <person name="Sherpa N."/>
            <person name="Shi L."/>
            <person name="Shih D."/>
            <person name="Sparrow T."/>
            <person name="Spaulding J."/>
            <person name="Stalker J."/>
            <person name="Stange-Thomann N."/>
            <person name="Stavropoulos S."/>
            <person name="Stone C."/>
            <person name="Strader C."/>
            <person name="Tesfaye S."/>
            <person name="Thomson T."/>
            <person name="Thoulutsang Y."/>
            <person name="Thoulutsang D."/>
            <person name="Topham K."/>
            <person name="Topping I."/>
            <person name="Tsamla T."/>
            <person name="Vassiliev H."/>
            <person name="Vo A."/>
            <person name="Wangchuk T."/>
            <person name="Wangdi T."/>
            <person name="Weiand M."/>
            <person name="Wilkinson J."/>
            <person name="Wilson A."/>
            <person name="Yadav S."/>
            <person name="Young G."/>
            <person name="Yu Q."/>
            <person name="Zembek L."/>
            <person name="Zhong D."/>
            <person name="Zimmer A."/>
            <person name="Zwirko Z."/>
            <person name="Jaffe D.B."/>
            <person name="Alvarez P."/>
            <person name="Brockman W."/>
            <person name="Butler J."/>
            <person name="Chin C."/>
            <person name="Gnerre S."/>
            <person name="Grabherr M."/>
            <person name="Kleber M."/>
            <person name="Mauceli E."/>
            <person name="MacCallum I."/>
        </authorList>
    </citation>
    <scope>NUCLEOTIDE SEQUENCE [LARGE SCALE GENOMIC DNA]</scope>
    <source>
        <strain evidence="5">Tucson 15287-2541.00</strain>
    </source>
</reference>
<dbReference type="Gene3D" id="2.40.128.630">
    <property type="match status" value="1"/>
</dbReference>
<feature type="domain" description="AMP-dependent synthetase/ligase" evidence="2">
    <location>
        <begin position="83"/>
        <end position="403"/>
    </location>
</feature>
<dbReference type="PANTHER" id="PTHR44394:SF1">
    <property type="entry name" value="BETA-ALANINE-ACTIVATING ENZYME"/>
    <property type="match status" value="1"/>
</dbReference>
<dbReference type="Proteomes" id="UP000001070">
    <property type="component" value="Unassembled WGS sequence"/>
</dbReference>
<evidence type="ECO:0000256" key="1">
    <source>
        <dbReference type="SAM" id="MobiDB-lite"/>
    </source>
</evidence>
<gene>
    <name evidence="4" type="primary">Dgri\GH10773</name>
    <name evidence="4" type="ORF">Dgri_GH10773</name>
</gene>
<dbReference type="InterPro" id="IPR011047">
    <property type="entry name" value="Quinoprotein_ADH-like_sf"/>
</dbReference>
<dbReference type="STRING" id="7222.B4JBB4"/>
<dbReference type="InterPro" id="IPR052091">
    <property type="entry name" value="Beta-ala_Activ/Resist"/>
</dbReference>
<dbReference type="SMART" id="SM00564">
    <property type="entry name" value="PQQ"/>
    <property type="match status" value="3"/>
</dbReference>